<dbReference type="EMBL" id="MCRM02000042">
    <property type="protein sequence ID" value="PNV71639.1"/>
    <property type="molecule type" value="Genomic_DNA"/>
</dbReference>
<organism evidence="1 2">
    <name type="scientific">Leptospira inadai serovar Lyme</name>
    <dbReference type="NCBI Taxonomy" id="293084"/>
    <lineage>
        <taxon>Bacteria</taxon>
        <taxon>Pseudomonadati</taxon>
        <taxon>Spirochaetota</taxon>
        <taxon>Spirochaetia</taxon>
        <taxon>Leptospirales</taxon>
        <taxon>Leptospiraceae</taxon>
        <taxon>Leptospira</taxon>
    </lineage>
</organism>
<gene>
    <name evidence="1" type="ORF">BES34_021140</name>
</gene>
<sequence length="70" mass="7814">METPLINVLSPRGLMTEDRGLKLLEVGKVTEVRDKSPVIQKSFCITGNLLAPMFCLLKKQLTILINMISI</sequence>
<comment type="caution">
    <text evidence="1">The sequence shown here is derived from an EMBL/GenBank/DDBJ whole genome shotgun (WGS) entry which is preliminary data.</text>
</comment>
<evidence type="ECO:0000313" key="1">
    <source>
        <dbReference type="EMBL" id="PNV71639.1"/>
    </source>
</evidence>
<evidence type="ECO:0000313" key="2">
    <source>
        <dbReference type="Proteomes" id="UP000094669"/>
    </source>
</evidence>
<proteinExistence type="predicted"/>
<keyword evidence="2" id="KW-1185">Reference proteome</keyword>
<protein>
    <submittedName>
        <fullName evidence="1">Uncharacterized protein</fullName>
    </submittedName>
</protein>
<accession>A0ABX4YCQ1</accession>
<name>A0ABX4YCQ1_9LEPT</name>
<reference evidence="1" key="1">
    <citation type="submission" date="2018-01" db="EMBL/GenBank/DDBJ databases">
        <title>Genomic characterization of Leptospira inadai serogroup Lyme isolated from captured rat in Brazil and comparative analysis with human reference strain.</title>
        <authorList>
            <person name="Moreno L.Z."/>
            <person name="Loureiro A.P."/>
            <person name="Miraglia F."/>
            <person name="Kremer F.S."/>
            <person name="Eslabao M.R."/>
            <person name="Dellagostin O.A."/>
            <person name="Lilenbaum W."/>
            <person name="Moreno A.M."/>
        </authorList>
    </citation>
    <scope>NUCLEOTIDE SEQUENCE [LARGE SCALE GENOMIC DNA]</scope>
    <source>
        <strain evidence="1">M34/99</strain>
    </source>
</reference>
<dbReference type="Proteomes" id="UP000094669">
    <property type="component" value="Unassembled WGS sequence"/>
</dbReference>